<name>A0AAD9X2G3_9ROSI</name>
<evidence type="ECO:0000313" key="1">
    <source>
        <dbReference type="EMBL" id="KAK2651548.1"/>
    </source>
</evidence>
<keyword evidence="2" id="KW-1185">Reference proteome</keyword>
<reference evidence="1" key="1">
    <citation type="journal article" date="2023" name="Plant J.">
        <title>Genome sequences and population genomics provide insights into the demographic history, inbreeding, and mutation load of two 'living fossil' tree species of Dipteronia.</title>
        <authorList>
            <person name="Feng Y."/>
            <person name="Comes H.P."/>
            <person name="Chen J."/>
            <person name="Zhu S."/>
            <person name="Lu R."/>
            <person name="Zhang X."/>
            <person name="Li P."/>
            <person name="Qiu J."/>
            <person name="Olsen K.M."/>
            <person name="Qiu Y."/>
        </authorList>
    </citation>
    <scope>NUCLEOTIDE SEQUENCE</scope>
    <source>
        <strain evidence="1">KIB01</strain>
    </source>
</reference>
<protein>
    <submittedName>
        <fullName evidence="1">Uncharacterized protein</fullName>
    </submittedName>
</protein>
<comment type="caution">
    <text evidence="1">The sequence shown here is derived from an EMBL/GenBank/DDBJ whole genome shotgun (WGS) entry which is preliminary data.</text>
</comment>
<evidence type="ECO:0000313" key="2">
    <source>
        <dbReference type="Proteomes" id="UP001280121"/>
    </source>
</evidence>
<dbReference type="Proteomes" id="UP001280121">
    <property type="component" value="Unassembled WGS sequence"/>
</dbReference>
<dbReference type="AlphaFoldDB" id="A0AAD9X2G3"/>
<organism evidence="1 2">
    <name type="scientific">Dipteronia dyeriana</name>
    <dbReference type="NCBI Taxonomy" id="168575"/>
    <lineage>
        <taxon>Eukaryota</taxon>
        <taxon>Viridiplantae</taxon>
        <taxon>Streptophyta</taxon>
        <taxon>Embryophyta</taxon>
        <taxon>Tracheophyta</taxon>
        <taxon>Spermatophyta</taxon>
        <taxon>Magnoliopsida</taxon>
        <taxon>eudicotyledons</taxon>
        <taxon>Gunneridae</taxon>
        <taxon>Pentapetalae</taxon>
        <taxon>rosids</taxon>
        <taxon>malvids</taxon>
        <taxon>Sapindales</taxon>
        <taxon>Sapindaceae</taxon>
        <taxon>Hippocastanoideae</taxon>
        <taxon>Acereae</taxon>
        <taxon>Dipteronia</taxon>
    </lineage>
</organism>
<sequence length="116" mass="13381">MEATSRSTTIDGVFIKFKNRRCLCGVKAVAMIMESQNSPYKLYFVCEKGKYKFYNFWEPYNEECNLEQYSDRTDKSKWKVIDAGDVVGKGAVPRKLPQKNSTPRVYARRVKANCGC</sequence>
<gene>
    <name evidence="1" type="ORF">Ddye_011404</name>
</gene>
<accession>A0AAD9X2G3</accession>
<dbReference type="EMBL" id="JANJYI010000004">
    <property type="protein sequence ID" value="KAK2651548.1"/>
    <property type="molecule type" value="Genomic_DNA"/>
</dbReference>
<proteinExistence type="predicted"/>